<dbReference type="InterPro" id="IPR036759">
    <property type="entry name" value="TPK_catalytic_sf"/>
</dbReference>
<evidence type="ECO:0000313" key="7">
    <source>
        <dbReference type="EMBL" id="KRO18592.1"/>
    </source>
</evidence>
<reference evidence="7 8" key="1">
    <citation type="journal article" date="2015" name="Genome Announc.">
        <title>Expanding the biotechnology potential of lactobacilli through comparative genomics of 213 strains and associated genera.</title>
        <authorList>
            <person name="Sun Z."/>
            <person name="Harris H.M."/>
            <person name="McCann A."/>
            <person name="Guo C."/>
            <person name="Argimon S."/>
            <person name="Zhang W."/>
            <person name="Yang X."/>
            <person name="Jeffery I.B."/>
            <person name="Cooney J.C."/>
            <person name="Kagawa T.F."/>
            <person name="Liu W."/>
            <person name="Song Y."/>
            <person name="Salvetti E."/>
            <person name="Wrobel A."/>
            <person name="Rasinkangas P."/>
            <person name="Parkhill J."/>
            <person name="Rea M.C."/>
            <person name="O'Sullivan O."/>
            <person name="Ritari J."/>
            <person name="Douillard F.P."/>
            <person name="Paul Ross R."/>
            <person name="Yang R."/>
            <person name="Briner A.E."/>
            <person name="Felis G.E."/>
            <person name="de Vos W.M."/>
            <person name="Barrangou R."/>
            <person name="Klaenhammer T.R."/>
            <person name="Caufield P.W."/>
            <person name="Cui Y."/>
            <person name="Zhang H."/>
            <person name="O'Toole P.W."/>
        </authorList>
    </citation>
    <scope>NUCLEOTIDE SEQUENCE [LARGE SCALE GENOMIC DNA]</scope>
    <source>
        <strain evidence="7 8">DSM 24301</strain>
    </source>
</reference>
<dbReference type="EMBL" id="JQCE01000004">
    <property type="protein sequence ID" value="KRO18592.1"/>
    <property type="molecule type" value="Genomic_DNA"/>
</dbReference>
<dbReference type="InterPro" id="IPR053149">
    <property type="entry name" value="TPK"/>
</dbReference>
<accession>A0A0R2N2H3</accession>
<dbReference type="PANTHER" id="PTHR41299:SF1">
    <property type="entry name" value="THIAMINE PYROPHOSPHOKINASE"/>
    <property type="match status" value="1"/>
</dbReference>
<dbReference type="EC" id="2.7.6.2" evidence="5"/>
<dbReference type="AlphaFoldDB" id="A0A0R2N2H3"/>
<dbReference type="SMART" id="SM00983">
    <property type="entry name" value="TPK_B1_binding"/>
    <property type="match status" value="1"/>
</dbReference>
<dbReference type="NCBIfam" id="TIGR01378">
    <property type="entry name" value="thi_PPkinase"/>
    <property type="match status" value="1"/>
</dbReference>
<evidence type="ECO:0000256" key="4">
    <source>
        <dbReference type="ARBA" id="ARBA00022840"/>
    </source>
</evidence>
<dbReference type="InterPro" id="IPR007373">
    <property type="entry name" value="Thiamin_PyroPKinase_B1-bd"/>
</dbReference>
<keyword evidence="3 7" id="KW-0418">Kinase</keyword>
<evidence type="ECO:0000256" key="5">
    <source>
        <dbReference type="NCBIfam" id="TIGR01378"/>
    </source>
</evidence>
<sequence length="222" mass="24771">MQTVNVLVGGPVAQLPPDWQHLPGEWVGVDRGALHLIDTGIRPLFVVGDFDSLTPAELQRVEEAVSDRHYAKPEKDDTDTELALWLTFHDYHAESVRVLGISGGRMDHFLSNLLLPTQPRFAPYLAKLEYLDRQNHVLFLADGTRQLQPDAAYRYLGVVALGATQALTIRGAKYPLTDWSSDYPYSFASNEFLGDHPVTVSVNRGIIALIYSKDRVGQTQDN</sequence>
<keyword evidence="4" id="KW-0067">ATP-binding</keyword>
<dbReference type="GO" id="GO:0004788">
    <property type="term" value="F:thiamine diphosphokinase activity"/>
    <property type="evidence" value="ECO:0007669"/>
    <property type="project" value="UniProtKB-UniRule"/>
</dbReference>
<dbReference type="Gene3D" id="3.40.50.10240">
    <property type="entry name" value="Thiamin pyrophosphokinase, catalytic domain"/>
    <property type="match status" value="1"/>
</dbReference>
<dbReference type="InterPro" id="IPR007371">
    <property type="entry name" value="TPK_catalytic"/>
</dbReference>
<dbReference type="GO" id="GO:0030975">
    <property type="term" value="F:thiamine binding"/>
    <property type="evidence" value="ECO:0007669"/>
    <property type="project" value="InterPro"/>
</dbReference>
<comment type="caution">
    <text evidence="7">The sequence shown here is derived from an EMBL/GenBank/DDBJ whole genome shotgun (WGS) entry which is preliminary data.</text>
</comment>
<dbReference type="PATRIC" id="fig|1293598.4.peg.918"/>
<keyword evidence="1" id="KW-0808">Transferase</keyword>
<evidence type="ECO:0000259" key="6">
    <source>
        <dbReference type="SMART" id="SM00983"/>
    </source>
</evidence>
<dbReference type="STRING" id="1293598.IV56_GL000870"/>
<dbReference type="Pfam" id="PF04265">
    <property type="entry name" value="TPK_B1_binding"/>
    <property type="match status" value="1"/>
</dbReference>
<dbReference type="CDD" id="cd07995">
    <property type="entry name" value="TPK"/>
    <property type="match status" value="1"/>
</dbReference>
<dbReference type="SUPFAM" id="SSF63999">
    <property type="entry name" value="Thiamin pyrophosphokinase, catalytic domain"/>
    <property type="match status" value="1"/>
</dbReference>
<dbReference type="Proteomes" id="UP000050969">
    <property type="component" value="Unassembled WGS sequence"/>
</dbReference>
<name>A0A0R2N2H3_9LACO</name>
<dbReference type="Pfam" id="PF04263">
    <property type="entry name" value="TPK_catalytic"/>
    <property type="match status" value="1"/>
</dbReference>
<dbReference type="SUPFAM" id="SSF63862">
    <property type="entry name" value="Thiamin pyrophosphokinase, substrate-binding domain"/>
    <property type="match status" value="1"/>
</dbReference>
<keyword evidence="2" id="KW-0547">Nucleotide-binding</keyword>
<evidence type="ECO:0000256" key="2">
    <source>
        <dbReference type="ARBA" id="ARBA00022741"/>
    </source>
</evidence>
<keyword evidence="8" id="KW-1185">Reference proteome</keyword>
<protein>
    <recommendedName>
        <fullName evidence="5">Thiamine diphosphokinase</fullName>
        <ecNumber evidence="5">2.7.6.2</ecNumber>
    </recommendedName>
</protein>
<dbReference type="GO" id="GO:0016301">
    <property type="term" value="F:kinase activity"/>
    <property type="evidence" value="ECO:0007669"/>
    <property type="project" value="UniProtKB-KW"/>
</dbReference>
<dbReference type="GO" id="GO:0006772">
    <property type="term" value="P:thiamine metabolic process"/>
    <property type="evidence" value="ECO:0007669"/>
    <property type="project" value="UniProtKB-UniRule"/>
</dbReference>
<dbReference type="InterPro" id="IPR036371">
    <property type="entry name" value="TPK_B1-bd_sf"/>
</dbReference>
<organism evidence="7 8">
    <name type="scientific">Lacticaseibacillus saniviri JCM 17471 = DSM 24301</name>
    <dbReference type="NCBI Taxonomy" id="1293598"/>
    <lineage>
        <taxon>Bacteria</taxon>
        <taxon>Bacillati</taxon>
        <taxon>Bacillota</taxon>
        <taxon>Bacilli</taxon>
        <taxon>Lactobacillales</taxon>
        <taxon>Lactobacillaceae</taxon>
        <taxon>Lacticaseibacillus</taxon>
    </lineage>
</organism>
<dbReference type="InterPro" id="IPR006282">
    <property type="entry name" value="Thi_PPkinase"/>
</dbReference>
<proteinExistence type="predicted"/>
<feature type="domain" description="Thiamin pyrophosphokinase thiamin-binding" evidence="6">
    <location>
        <begin position="143"/>
        <end position="208"/>
    </location>
</feature>
<evidence type="ECO:0000256" key="3">
    <source>
        <dbReference type="ARBA" id="ARBA00022777"/>
    </source>
</evidence>
<dbReference type="PANTHER" id="PTHR41299">
    <property type="entry name" value="THIAMINE PYROPHOSPHOKINASE"/>
    <property type="match status" value="1"/>
</dbReference>
<dbReference type="GO" id="GO:0009229">
    <property type="term" value="P:thiamine diphosphate biosynthetic process"/>
    <property type="evidence" value="ECO:0007669"/>
    <property type="project" value="InterPro"/>
</dbReference>
<gene>
    <name evidence="7" type="ORF">IV56_GL000870</name>
</gene>
<evidence type="ECO:0000256" key="1">
    <source>
        <dbReference type="ARBA" id="ARBA00022679"/>
    </source>
</evidence>
<dbReference type="RefSeq" id="WP_054777214.1">
    <property type="nucleotide sequence ID" value="NZ_BBBX01000009.1"/>
</dbReference>
<dbReference type="GO" id="GO:0005524">
    <property type="term" value="F:ATP binding"/>
    <property type="evidence" value="ECO:0007669"/>
    <property type="project" value="UniProtKB-KW"/>
</dbReference>
<dbReference type="OrthoDB" id="9804377at2"/>
<evidence type="ECO:0000313" key="8">
    <source>
        <dbReference type="Proteomes" id="UP000050969"/>
    </source>
</evidence>